<reference evidence="2 3" key="1">
    <citation type="submission" date="2016-10" db="EMBL/GenBank/DDBJ databases">
        <authorList>
            <person name="de Groot N.N."/>
        </authorList>
    </citation>
    <scope>NUCLEOTIDE SEQUENCE [LARGE SCALE GENOMIC DNA]</scope>
    <source>
        <strain evidence="2 3">NP_1H</strain>
    </source>
</reference>
<evidence type="ECO:0000313" key="3">
    <source>
        <dbReference type="Proteomes" id="UP000199258"/>
    </source>
</evidence>
<organism evidence="2 3">
    <name type="scientific">Arthrobacter subterraneus</name>
    <dbReference type="NCBI Taxonomy" id="335973"/>
    <lineage>
        <taxon>Bacteria</taxon>
        <taxon>Bacillati</taxon>
        <taxon>Actinomycetota</taxon>
        <taxon>Actinomycetes</taxon>
        <taxon>Micrococcales</taxon>
        <taxon>Micrococcaceae</taxon>
        <taxon>Arthrobacter</taxon>
    </lineage>
</organism>
<feature type="signal peptide" evidence="1">
    <location>
        <begin position="1"/>
        <end position="25"/>
    </location>
</feature>
<keyword evidence="3" id="KW-1185">Reference proteome</keyword>
<keyword evidence="1" id="KW-0732">Signal</keyword>
<accession>A0A1G8HFC4</accession>
<protein>
    <submittedName>
        <fullName evidence="2">Uncharacterized protein</fullName>
    </submittedName>
</protein>
<dbReference type="EMBL" id="FNDT01000005">
    <property type="protein sequence ID" value="SDI05343.1"/>
    <property type="molecule type" value="Genomic_DNA"/>
</dbReference>
<dbReference type="STRING" id="335973.SAMN04488693_105180"/>
<evidence type="ECO:0000313" key="2">
    <source>
        <dbReference type="EMBL" id="SDI05343.1"/>
    </source>
</evidence>
<name>A0A1G8HFC4_9MICC</name>
<evidence type="ECO:0000256" key="1">
    <source>
        <dbReference type="SAM" id="SignalP"/>
    </source>
</evidence>
<dbReference type="RefSeq" id="WP_090585794.1">
    <property type="nucleotide sequence ID" value="NZ_FNDT01000005.1"/>
</dbReference>
<dbReference type="Proteomes" id="UP000199258">
    <property type="component" value="Unassembled WGS sequence"/>
</dbReference>
<dbReference type="PROSITE" id="PS51257">
    <property type="entry name" value="PROKAR_LIPOPROTEIN"/>
    <property type="match status" value="1"/>
</dbReference>
<gene>
    <name evidence="2" type="ORF">SAMN04488693_105180</name>
</gene>
<dbReference type="OrthoDB" id="9944752at2"/>
<proteinExistence type="predicted"/>
<sequence>MRRAIALSAVLFCAALTSCSAPSPAHRYQQAISAVSGVADVEVDYARHGGTGDSTDVEIVADTNDSEELQRILDRSLRAFIESTDPKEETSLNYLVYSRDRSTYLTPSDLGTVLRTLADIRRHYGLD</sequence>
<dbReference type="AlphaFoldDB" id="A0A1G8HFC4"/>
<feature type="chain" id="PRO_5039233861" evidence="1">
    <location>
        <begin position="26"/>
        <end position="127"/>
    </location>
</feature>